<dbReference type="RefSeq" id="WP_184506024.1">
    <property type="nucleotide sequence ID" value="NZ_JACHBT010000011.1"/>
</dbReference>
<dbReference type="NCBIfam" id="NF040974">
    <property type="entry name" value="RepABC_RepC"/>
    <property type="match status" value="1"/>
</dbReference>
<dbReference type="InterPro" id="IPR005090">
    <property type="entry name" value="RepC_N"/>
</dbReference>
<feature type="region of interest" description="Disordered" evidence="1">
    <location>
        <begin position="266"/>
        <end position="297"/>
    </location>
</feature>
<name>A0A7X0JCW6_9SPHN</name>
<gene>
    <name evidence="4" type="ORF">F4693_002277</name>
</gene>
<evidence type="ECO:0000259" key="2">
    <source>
        <dbReference type="Pfam" id="PF03428"/>
    </source>
</evidence>
<dbReference type="Pfam" id="PF11800">
    <property type="entry name" value="RP-C_C"/>
    <property type="match status" value="1"/>
</dbReference>
<reference evidence="4 5" key="2">
    <citation type="submission" date="2020-08" db="EMBL/GenBank/DDBJ databases">
        <authorList>
            <person name="Partida-Martinez L."/>
            <person name="Huntemann M."/>
            <person name="Clum A."/>
            <person name="Wang J."/>
            <person name="Palaniappan K."/>
            <person name="Ritter S."/>
            <person name="Chen I.-M."/>
            <person name="Stamatis D."/>
            <person name="Reddy T."/>
            <person name="O'Malley R."/>
            <person name="Daum C."/>
            <person name="Shapiro N."/>
            <person name="Ivanova N."/>
            <person name="Kyrpides N."/>
            <person name="Woyke T."/>
        </authorList>
    </citation>
    <scope>NUCLEOTIDE SEQUENCE [LARGE SCALE GENOMIC DNA]</scope>
    <source>
        <strain evidence="4 5">AS3.13</strain>
    </source>
</reference>
<feature type="domain" description="Plasmid replication protein C N-terminal" evidence="2">
    <location>
        <begin position="26"/>
        <end position="187"/>
    </location>
</feature>
<dbReference type="AlphaFoldDB" id="A0A7X0JCW6"/>
<dbReference type="Pfam" id="PF03428">
    <property type="entry name" value="RP-C"/>
    <property type="match status" value="1"/>
</dbReference>
<evidence type="ECO:0000313" key="4">
    <source>
        <dbReference type="EMBL" id="MBB6505289.1"/>
    </source>
</evidence>
<dbReference type="InterPro" id="IPR047611">
    <property type="entry name" value="RepABC_RepC"/>
</dbReference>
<reference evidence="4 5" key="1">
    <citation type="submission" date="2020-08" db="EMBL/GenBank/DDBJ databases">
        <title>The Agave Microbiome: Exploring the role of microbial communities in plant adaptations to desert environments.</title>
        <authorList>
            <person name="Partida-Martinez L.P."/>
        </authorList>
    </citation>
    <scope>NUCLEOTIDE SEQUENCE [LARGE SCALE GENOMIC DNA]</scope>
    <source>
        <strain evidence="4 5">AS3.13</strain>
    </source>
</reference>
<proteinExistence type="predicted"/>
<feature type="domain" description="Plasmid replication protein C C-terminal" evidence="3">
    <location>
        <begin position="310"/>
        <end position="408"/>
    </location>
</feature>
<accession>A0A7X0JCW6</accession>
<organism evidence="4 5">
    <name type="scientific">Sphingomonas endophytica</name>
    <dbReference type="NCBI Taxonomy" id="869719"/>
    <lineage>
        <taxon>Bacteria</taxon>
        <taxon>Pseudomonadati</taxon>
        <taxon>Pseudomonadota</taxon>
        <taxon>Alphaproteobacteria</taxon>
        <taxon>Sphingomonadales</taxon>
        <taxon>Sphingomonadaceae</taxon>
        <taxon>Sphingomonas</taxon>
    </lineage>
</organism>
<dbReference type="InterPro" id="IPR021760">
    <property type="entry name" value="RepC_C"/>
</dbReference>
<evidence type="ECO:0000256" key="1">
    <source>
        <dbReference type="SAM" id="MobiDB-lite"/>
    </source>
</evidence>
<sequence>MTCTQTAFTGATGARPITAWSRRLVRDLEARAPAAGAVERNRLYPVLDGAKVALGLGTPALETLKHLIGFTRPDDWQEGRTPLAWPSNYTLAERAGVTESAIKARLRQLRALGLVAAHDSAHGRRTGRRDATGAITSAYGLDLSPLRIRFAELAALAEAQTAQSRLFKEGRLAIARTRRLVGQVLAQAADLRLTGAHWLALQDAIDAIAEQAAAARSARDSHAYQAALDRLPALERRIGETIDAWMFEPENNGSGSKTAPVIQLQTKPSSTKPVNCLRESSPDPVGPARSATSCAASPSGSVFKARPADLLAMFPSAAMYVASTRPGWPDLHAAAARLRHDLGVRTGTWVDAVERLGRDGAAIAMFITAERQARGDIRVTTGAYFAGMLAKARVDQLDLPRSLWGFRSAGEGVQ</sequence>
<protein>
    <submittedName>
        <fullName evidence="4">Replication initiation protein RepC</fullName>
    </submittedName>
</protein>
<evidence type="ECO:0000259" key="3">
    <source>
        <dbReference type="Pfam" id="PF11800"/>
    </source>
</evidence>
<dbReference type="Proteomes" id="UP000522313">
    <property type="component" value="Unassembled WGS sequence"/>
</dbReference>
<evidence type="ECO:0000313" key="5">
    <source>
        <dbReference type="Proteomes" id="UP000522313"/>
    </source>
</evidence>
<dbReference type="EMBL" id="JACHBT010000011">
    <property type="protein sequence ID" value="MBB6505289.1"/>
    <property type="molecule type" value="Genomic_DNA"/>
</dbReference>
<comment type="caution">
    <text evidence="4">The sequence shown here is derived from an EMBL/GenBank/DDBJ whole genome shotgun (WGS) entry which is preliminary data.</text>
</comment>